<evidence type="ECO:0000313" key="3">
    <source>
        <dbReference type="Proteomes" id="UP000337189"/>
    </source>
</evidence>
<dbReference type="OrthoDB" id="9872349at2"/>
<feature type="region of interest" description="Disordered" evidence="1">
    <location>
        <begin position="84"/>
        <end position="122"/>
    </location>
</feature>
<protein>
    <submittedName>
        <fullName evidence="2">Uncharacterized protein</fullName>
    </submittedName>
</protein>
<accession>A0A5E4TVN5</accession>
<dbReference type="RefSeq" id="WP_150690099.1">
    <property type="nucleotide sequence ID" value="NZ_CABPSJ010000002.1"/>
</dbReference>
<gene>
    <name evidence="2" type="ORF">PCO31110_01602</name>
</gene>
<dbReference type="AlphaFoldDB" id="A0A5E4TVN5"/>
<evidence type="ECO:0000313" key="2">
    <source>
        <dbReference type="EMBL" id="VVD90654.1"/>
    </source>
</evidence>
<feature type="compositionally biased region" description="Basic and acidic residues" evidence="1">
    <location>
        <begin position="85"/>
        <end position="102"/>
    </location>
</feature>
<dbReference type="EMBL" id="CABPSJ010000002">
    <property type="protein sequence ID" value="VVD90654.1"/>
    <property type="molecule type" value="Genomic_DNA"/>
</dbReference>
<dbReference type="Proteomes" id="UP000337189">
    <property type="component" value="Unassembled WGS sequence"/>
</dbReference>
<feature type="compositionally biased region" description="Basic and acidic residues" evidence="1">
    <location>
        <begin position="111"/>
        <end position="122"/>
    </location>
</feature>
<organism evidence="2 3">
    <name type="scientific">Pandoraea communis</name>
    <dbReference type="NCBI Taxonomy" id="2508297"/>
    <lineage>
        <taxon>Bacteria</taxon>
        <taxon>Pseudomonadati</taxon>
        <taxon>Pseudomonadota</taxon>
        <taxon>Betaproteobacteria</taxon>
        <taxon>Burkholderiales</taxon>
        <taxon>Burkholderiaceae</taxon>
        <taxon>Pandoraea</taxon>
    </lineage>
</organism>
<name>A0A5E4TVN5_9BURK</name>
<reference evidence="2 3" key="1">
    <citation type="submission" date="2019-08" db="EMBL/GenBank/DDBJ databases">
        <authorList>
            <person name="Peeters C."/>
        </authorList>
    </citation>
    <scope>NUCLEOTIDE SEQUENCE [LARGE SCALE GENOMIC DNA]</scope>
    <source>
        <strain evidence="2 3">LMG 31110</strain>
    </source>
</reference>
<proteinExistence type="predicted"/>
<sequence>MAGETKSTSKLVVFCKLPSGIAFPLSNGEQLVLKGWNHKGAIAAADGSGHGVTYGVDPDAWADVKKRYASHPVIANEVAFAQDQAKADEGVEKAQEQTEKVGLEPINPEADASKDDGKNIEA</sequence>
<evidence type="ECO:0000256" key="1">
    <source>
        <dbReference type="SAM" id="MobiDB-lite"/>
    </source>
</evidence>